<protein>
    <submittedName>
        <fullName evidence="1">DUF1440 domain-containing protein</fullName>
    </submittedName>
</protein>
<dbReference type="Proteomes" id="UP001596223">
    <property type="component" value="Unassembled WGS sequence"/>
</dbReference>
<dbReference type="Pfam" id="PF07274">
    <property type="entry name" value="DUF1440"/>
    <property type="match status" value="1"/>
</dbReference>
<dbReference type="RefSeq" id="WP_378601785.1">
    <property type="nucleotide sequence ID" value="NZ_JBHSQN010000003.1"/>
</dbReference>
<proteinExistence type="predicted"/>
<evidence type="ECO:0000313" key="2">
    <source>
        <dbReference type="Proteomes" id="UP001596223"/>
    </source>
</evidence>
<name>A0ABW1JQL0_9NOCA</name>
<sequence length="175" mass="18343">MATRGGSLVRPAVQGAVVSLVASAVKAASEPPLQRFFESRFPPTPAQKDLVGADPSGHPENMPPAVIAEKIAETGFGTTLDTHQKIAIQHGIHYGFGMVLGAAYGLATQRHPGLNRGAGIPAGLALYGLTHASLLPLLGVQPPLWRMPLSAVCWEATSHAVFGATMTLGLRLLRR</sequence>
<reference evidence="2" key="1">
    <citation type="journal article" date="2019" name="Int. J. Syst. Evol. Microbiol.">
        <title>The Global Catalogue of Microorganisms (GCM) 10K type strain sequencing project: providing services to taxonomists for standard genome sequencing and annotation.</title>
        <authorList>
            <consortium name="The Broad Institute Genomics Platform"/>
            <consortium name="The Broad Institute Genome Sequencing Center for Infectious Disease"/>
            <person name="Wu L."/>
            <person name="Ma J."/>
        </authorList>
    </citation>
    <scope>NUCLEOTIDE SEQUENCE [LARGE SCALE GENOMIC DNA]</scope>
    <source>
        <strain evidence="2">CCUG 36956</strain>
    </source>
</reference>
<keyword evidence="2" id="KW-1185">Reference proteome</keyword>
<comment type="caution">
    <text evidence="1">The sequence shown here is derived from an EMBL/GenBank/DDBJ whole genome shotgun (WGS) entry which is preliminary data.</text>
</comment>
<evidence type="ECO:0000313" key="1">
    <source>
        <dbReference type="EMBL" id="MFC6010988.1"/>
    </source>
</evidence>
<dbReference type="InterPro" id="IPR009898">
    <property type="entry name" value="DUF1440"/>
</dbReference>
<accession>A0ABW1JQL0</accession>
<gene>
    <name evidence="1" type="ORF">ACFP3H_07985</name>
</gene>
<dbReference type="EMBL" id="JBHSQN010000003">
    <property type="protein sequence ID" value="MFC6010988.1"/>
    <property type="molecule type" value="Genomic_DNA"/>
</dbReference>
<organism evidence="1 2">
    <name type="scientific">Nocardia lasii</name>
    <dbReference type="NCBI Taxonomy" id="1616107"/>
    <lineage>
        <taxon>Bacteria</taxon>
        <taxon>Bacillati</taxon>
        <taxon>Actinomycetota</taxon>
        <taxon>Actinomycetes</taxon>
        <taxon>Mycobacteriales</taxon>
        <taxon>Nocardiaceae</taxon>
        <taxon>Nocardia</taxon>
    </lineage>
</organism>